<evidence type="ECO:0000256" key="2">
    <source>
        <dbReference type="ARBA" id="ARBA00022448"/>
    </source>
</evidence>
<feature type="transmembrane region" description="Helical" evidence="9">
    <location>
        <begin position="14"/>
        <end position="35"/>
    </location>
</feature>
<dbReference type="Pfam" id="PF04290">
    <property type="entry name" value="DctQ"/>
    <property type="match status" value="1"/>
</dbReference>
<dbReference type="PANTHER" id="PTHR35011">
    <property type="entry name" value="2,3-DIKETO-L-GULONATE TRAP TRANSPORTER SMALL PERMEASE PROTEIN YIAM"/>
    <property type="match status" value="1"/>
</dbReference>
<comment type="subcellular location">
    <subcellularLocation>
        <location evidence="1">Cell inner membrane</location>
        <topology evidence="1">Multi-pass membrane protein</topology>
    </subcellularLocation>
</comment>
<comment type="similarity">
    <text evidence="8">Belongs to the TRAP transporter small permease family.</text>
</comment>
<keyword evidence="12" id="KW-1185">Reference proteome</keyword>
<name>A0A8A7KCW1_9FIRM</name>
<keyword evidence="6 9" id="KW-1133">Transmembrane helix</keyword>
<keyword evidence="4" id="KW-0997">Cell inner membrane</keyword>
<proteinExistence type="inferred from homology"/>
<keyword evidence="2" id="KW-0813">Transport</keyword>
<dbReference type="GO" id="GO:0022857">
    <property type="term" value="F:transmembrane transporter activity"/>
    <property type="evidence" value="ECO:0007669"/>
    <property type="project" value="TreeGrafter"/>
</dbReference>
<keyword evidence="5 9" id="KW-0812">Transmembrane</keyword>
<dbReference type="PANTHER" id="PTHR35011:SF2">
    <property type="entry name" value="2,3-DIKETO-L-GULONATE TRAP TRANSPORTER SMALL PERMEASE PROTEIN YIAM"/>
    <property type="match status" value="1"/>
</dbReference>
<evidence type="ECO:0000256" key="9">
    <source>
        <dbReference type="SAM" id="Phobius"/>
    </source>
</evidence>
<feature type="transmembrane region" description="Helical" evidence="9">
    <location>
        <begin position="130"/>
        <end position="148"/>
    </location>
</feature>
<feature type="transmembrane region" description="Helical" evidence="9">
    <location>
        <begin position="50"/>
        <end position="68"/>
    </location>
</feature>
<evidence type="ECO:0000256" key="4">
    <source>
        <dbReference type="ARBA" id="ARBA00022519"/>
    </source>
</evidence>
<evidence type="ECO:0000256" key="3">
    <source>
        <dbReference type="ARBA" id="ARBA00022475"/>
    </source>
</evidence>
<protein>
    <submittedName>
        <fullName evidence="11">TRAP transporter small permease subunit</fullName>
    </submittedName>
</protein>
<dbReference type="RefSeq" id="WP_230868429.1">
    <property type="nucleotide sequence ID" value="NZ_CP046640.1"/>
</dbReference>
<reference evidence="11" key="1">
    <citation type="submission" date="2019-12" db="EMBL/GenBank/DDBJ databases">
        <authorList>
            <person name="zhang j."/>
            <person name="sun C.M."/>
        </authorList>
    </citation>
    <scope>NUCLEOTIDE SEQUENCE</scope>
    <source>
        <strain evidence="11">NS-1</strain>
    </source>
</reference>
<evidence type="ECO:0000256" key="8">
    <source>
        <dbReference type="ARBA" id="ARBA00038436"/>
    </source>
</evidence>
<gene>
    <name evidence="11" type="ORF">GM661_01370</name>
</gene>
<evidence type="ECO:0000259" key="10">
    <source>
        <dbReference type="Pfam" id="PF04290"/>
    </source>
</evidence>
<evidence type="ECO:0000256" key="1">
    <source>
        <dbReference type="ARBA" id="ARBA00004429"/>
    </source>
</evidence>
<dbReference type="Proteomes" id="UP000665020">
    <property type="component" value="Chromosome"/>
</dbReference>
<organism evidence="11 12">
    <name type="scientific">Iocasia fonsfrigidae</name>
    <dbReference type="NCBI Taxonomy" id="2682810"/>
    <lineage>
        <taxon>Bacteria</taxon>
        <taxon>Bacillati</taxon>
        <taxon>Bacillota</taxon>
        <taxon>Clostridia</taxon>
        <taxon>Halanaerobiales</taxon>
        <taxon>Halanaerobiaceae</taxon>
        <taxon>Iocasia</taxon>
    </lineage>
</organism>
<dbReference type="GO" id="GO:0005886">
    <property type="term" value="C:plasma membrane"/>
    <property type="evidence" value="ECO:0007669"/>
    <property type="project" value="UniProtKB-SubCell"/>
</dbReference>
<evidence type="ECO:0000313" key="11">
    <source>
        <dbReference type="EMBL" id="QTL96717.1"/>
    </source>
</evidence>
<dbReference type="InterPro" id="IPR055348">
    <property type="entry name" value="DctQ"/>
</dbReference>
<dbReference type="InterPro" id="IPR007387">
    <property type="entry name" value="TRAP_DctQ"/>
</dbReference>
<keyword evidence="7 9" id="KW-0472">Membrane</keyword>
<evidence type="ECO:0000256" key="7">
    <source>
        <dbReference type="ARBA" id="ARBA00023136"/>
    </source>
</evidence>
<feature type="domain" description="Tripartite ATP-independent periplasmic transporters DctQ component" evidence="10">
    <location>
        <begin position="26"/>
        <end position="151"/>
    </location>
</feature>
<accession>A0A8A7KCW1</accession>
<dbReference type="EMBL" id="CP046640">
    <property type="protein sequence ID" value="QTL96717.1"/>
    <property type="molecule type" value="Genomic_DNA"/>
</dbReference>
<sequence>MNKLINILNGLEKVITIITGIMILLLTLLISWQVFSRYVLNTGQFWAEELAVISMMWIGFLGAAGALWTDSHIGLNLFVQRFPESLQLCLCVLRNIILTAFSLILFYNGIILVKRTMGGTLSALGFSIGYSYLIVPVSGLLLVLFAIIKSAKEIFDYFGLGVN</sequence>
<dbReference type="KEGG" id="ifn:GM661_01370"/>
<evidence type="ECO:0000256" key="6">
    <source>
        <dbReference type="ARBA" id="ARBA00022989"/>
    </source>
</evidence>
<keyword evidence="3" id="KW-1003">Cell membrane</keyword>
<dbReference type="GO" id="GO:0015740">
    <property type="term" value="P:C4-dicarboxylate transport"/>
    <property type="evidence" value="ECO:0007669"/>
    <property type="project" value="TreeGrafter"/>
</dbReference>
<evidence type="ECO:0000256" key="5">
    <source>
        <dbReference type="ARBA" id="ARBA00022692"/>
    </source>
</evidence>
<dbReference type="AlphaFoldDB" id="A0A8A7KCW1"/>
<feature type="transmembrane region" description="Helical" evidence="9">
    <location>
        <begin position="88"/>
        <end position="110"/>
    </location>
</feature>
<evidence type="ECO:0000313" key="12">
    <source>
        <dbReference type="Proteomes" id="UP000665020"/>
    </source>
</evidence>